<comment type="caution">
    <text evidence="2">The sequence shown here is derived from an EMBL/GenBank/DDBJ whole genome shotgun (WGS) entry which is preliminary data.</text>
</comment>
<sequence>MARPAGIAIFIQDKPKGLVNKAEARDDDAESPPDSNPNEDRSEDKATNGAKENDEYYSLKMHREGPNTESGELGPKSKSNGVKRHNEDMANRYDKR</sequence>
<dbReference type="AlphaFoldDB" id="A0A1Q5U831"/>
<evidence type="ECO:0000256" key="1">
    <source>
        <dbReference type="SAM" id="MobiDB-lite"/>
    </source>
</evidence>
<keyword evidence="3" id="KW-1185">Reference proteome</keyword>
<reference evidence="2 3" key="1">
    <citation type="submission" date="2016-10" db="EMBL/GenBank/DDBJ databases">
        <title>Genome sequence of the ascomycete fungus Penicillium subrubescens.</title>
        <authorList>
            <person name="De Vries R.P."/>
            <person name="Peng M."/>
            <person name="Dilokpimol A."/>
            <person name="Hilden K."/>
            <person name="Makela M.R."/>
            <person name="Grigoriev I."/>
            <person name="Riley R."/>
            <person name="Granchi Z."/>
        </authorList>
    </citation>
    <scope>NUCLEOTIDE SEQUENCE [LARGE SCALE GENOMIC DNA]</scope>
    <source>
        <strain evidence="2 3">CBS 132785</strain>
    </source>
</reference>
<feature type="compositionally biased region" description="Basic and acidic residues" evidence="1">
    <location>
        <begin position="84"/>
        <end position="96"/>
    </location>
</feature>
<feature type="compositionally biased region" description="Basic and acidic residues" evidence="1">
    <location>
        <begin position="38"/>
        <end position="54"/>
    </location>
</feature>
<name>A0A1Q5U831_9EURO</name>
<dbReference type="EMBL" id="MNBE01000565">
    <property type="protein sequence ID" value="OKP08632.1"/>
    <property type="molecule type" value="Genomic_DNA"/>
</dbReference>
<dbReference type="Proteomes" id="UP000186955">
    <property type="component" value="Unassembled WGS sequence"/>
</dbReference>
<organism evidence="2 3">
    <name type="scientific">Penicillium subrubescens</name>
    <dbReference type="NCBI Taxonomy" id="1316194"/>
    <lineage>
        <taxon>Eukaryota</taxon>
        <taxon>Fungi</taxon>
        <taxon>Dikarya</taxon>
        <taxon>Ascomycota</taxon>
        <taxon>Pezizomycotina</taxon>
        <taxon>Eurotiomycetes</taxon>
        <taxon>Eurotiomycetidae</taxon>
        <taxon>Eurotiales</taxon>
        <taxon>Aspergillaceae</taxon>
        <taxon>Penicillium</taxon>
    </lineage>
</organism>
<protein>
    <submittedName>
        <fullName evidence="2">Uncharacterized protein</fullName>
    </submittedName>
</protein>
<evidence type="ECO:0000313" key="2">
    <source>
        <dbReference type="EMBL" id="OKP08632.1"/>
    </source>
</evidence>
<proteinExistence type="predicted"/>
<accession>A0A1Q5U831</accession>
<evidence type="ECO:0000313" key="3">
    <source>
        <dbReference type="Proteomes" id="UP000186955"/>
    </source>
</evidence>
<feature type="region of interest" description="Disordered" evidence="1">
    <location>
        <begin position="1"/>
        <end position="96"/>
    </location>
</feature>
<gene>
    <name evidence="2" type="ORF">PENSUB_5518</name>
</gene>